<evidence type="ECO:0000256" key="1">
    <source>
        <dbReference type="SAM" id="SignalP"/>
    </source>
</evidence>
<dbReference type="Proteomes" id="UP001515480">
    <property type="component" value="Unassembled WGS sequence"/>
</dbReference>
<accession>A0AB34ITQ2</accession>
<reference evidence="2 3" key="1">
    <citation type="journal article" date="2024" name="Science">
        <title>Giant polyketide synthase enzymes in the biosynthesis of giant marine polyether toxins.</title>
        <authorList>
            <person name="Fallon T.R."/>
            <person name="Shende V.V."/>
            <person name="Wierzbicki I.H."/>
            <person name="Pendleton A.L."/>
            <person name="Watervoot N.F."/>
            <person name="Auber R.P."/>
            <person name="Gonzalez D.J."/>
            <person name="Wisecaver J.H."/>
            <person name="Moore B.S."/>
        </authorList>
    </citation>
    <scope>NUCLEOTIDE SEQUENCE [LARGE SCALE GENOMIC DNA]</scope>
    <source>
        <strain evidence="2 3">12B1</strain>
    </source>
</reference>
<organism evidence="2 3">
    <name type="scientific">Prymnesium parvum</name>
    <name type="common">Toxic golden alga</name>
    <dbReference type="NCBI Taxonomy" id="97485"/>
    <lineage>
        <taxon>Eukaryota</taxon>
        <taxon>Haptista</taxon>
        <taxon>Haptophyta</taxon>
        <taxon>Prymnesiophyceae</taxon>
        <taxon>Prymnesiales</taxon>
        <taxon>Prymnesiaceae</taxon>
        <taxon>Prymnesium</taxon>
    </lineage>
</organism>
<sequence length="452" mass="47114">MLARALLLPLLLPLAAAARSTFATVTEHVKQEVKATVRSELLGVRVGYARLRGNLIEAAGVATGGTLVFAGARYPHAAAFLELNAAATAALPSAWPVLPRAAAAAAAAAAALQLPAVPLLLPWLVVGGVSCRSCHGAVLDGPSDALRHGAAHAALAAAAALAGCAAAARTLHALPQLSLPTLAAALFGAQLLVESGVSHLRNELDQIVLFSSWLVLFGPLRHVAHACRVLRRQLLPLPRLVANRLNFVQTVVQSAVGLGEAAFERSPLPLKLAAAAAVGAATQVPAVQHGARRLVNSTIDGRLGVMLQAPLPERLRGPAVAQLTQTLAMSLPPFALAESIYQGTKSALVRSARWVLPFYLAAWGSLVQTGRLALVGDAPQVLLHLLPLKWGDLVPEPAVWLAGEVTARYNKWLIEPGKALVRKAAAKAASLITLRWNTSRVGAETKSDADGR</sequence>
<gene>
    <name evidence="2" type="ORF">AB1Y20_008076</name>
</gene>
<evidence type="ECO:0000313" key="2">
    <source>
        <dbReference type="EMBL" id="KAL1507227.1"/>
    </source>
</evidence>
<dbReference type="AlphaFoldDB" id="A0AB34ITQ2"/>
<comment type="caution">
    <text evidence="2">The sequence shown here is derived from an EMBL/GenBank/DDBJ whole genome shotgun (WGS) entry which is preliminary data.</text>
</comment>
<dbReference type="EMBL" id="JBGBPQ010000018">
    <property type="protein sequence ID" value="KAL1507227.1"/>
    <property type="molecule type" value="Genomic_DNA"/>
</dbReference>
<feature type="signal peptide" evidence="1">
    <location>
        <begin position="1"/>
        <end position="17"/>
    </location>
</feature>
<proteinExistence type="predicted"/>
<keyword evidence="3" id="KW-1185">Reference proteome</keyword>
<evidence type="ECO:0000313" key="3">
    <source>
        <dbReference type="Proteomes" id="UP001515480"/>
    </source>
</evidence>
<protein>
    <submittedName>
        <fullName evidence="2">Uncharacterized protein</fullName>
    </submittedName>
</protein>
<name>A0AB34ITQ2_PRYPA</name>
<feature type="chain" id="PRO_5044261056" evidence="1">
    <location>
        <begin position="18"/>
        <end position="452"/>
    </location>
</feature>
<keyword evidence="1" id="KW-0732">Signal</keyword>